<dbReference type="Proteomes" id="UP000515804">
    <property type="component" value="Chromosome"/>
</dbReference>
<feature type="domain" description="YetF-like N-terminal transmembrane" evidence="9">
    <location>
        <begin position="24"/>
        <end position="91"/>
    </location>
</feature>
<proteinExistence type="inferred from homology"/>
<keyword evidence="6 7" id="KW-0472">Membrane</keyword>
<feature type="transmembrane region" description="Helical" evidence="7">
    <location>
        <begin position="78"/>
        <end position="98"/>
    </location>
</feature>
<evidence type="ECO:0000256" key="2">
    <source>
        <dbReference type="ARBA" id="ARBA00006448"/>
    </source>
</evidence>
<comment type="similarity">
    <text evidence="2">Belongs to the UPF0702 family.</text>
</comment>
<evidence type="ECO:0000259" key="9">
    <source>
        <dbReference type="Pfam" id="PF20730"/>
    </source>
</evidence>
<name>A0A7G9STK9_9GAMM</name>
<dbReference type="Pfam" id="PF20730">
    <property type="entry name" value="YetF_N"/>
    <property type="match status" value="1"/>
</dbReference>
<protein>
    <submittedName>
        <fullName evidence="10">DUF421 domain-containing protein</fullName>
    </submittedName>
</protein>
<keyword evidence="3" id="KW-1003">Cell membrane</keyword>
<feature type="domain" description="YetF C-terminal" evidence="8">
    <location>
        <begin position="101"/>
        <end position="178"/>
    </location>
</feature>
<dbReference type="AlphaFoldDB" id="A0A7G9STK9"/>
<evidence type="ECO:0000256" key="3">
    <source>
        <dbReference type="ARBA" id="ARBA00022475"/>
    </source>
</evidence>
<keyword evidence="5 7" id="KW-1133">Transmembrane helix</keyword>
<accession>A0A7G9STK9</accession>
<dbReference type="Gene3D" id="3.30.240.20">
    <property type="entry name" value="bsu07140 like domains"/>
    <property type="match status" value="1"/>
</dbReference>
<evidence type="ECO:0000256" key="7">
    <source>
        <dbReference type="SAM" id="Phobius"/>
    </source>
</evidence>
<dbReference type="PANTHER" id="PTHR34582:SF6">
    <property type="entry name" value="UPF0702 TRANSMEMBRANE PROTEIN YCAP"/>
    <property type="match status" value="1"/>
</dbReference>
<reference evidence="10 11" key="1">
    <citation type="submission" date="2020-08" db="EMBL/GenBank/DDBJ databases">
        <title>Genome sequence of Thermomonas carbonis KCTC 42013T.</title>
        <authorList>
            <person name="Hyun D.-W."/>
            <person name="Bae J.-W."/>
        </authorList>
    </citation>
    <scope>NUCLEOTIDE SEQUENCE [LARGE SCALE GENOMIC DNA]</scope>
    <source>
        <strain evidence="10 11">KCTC 42013</strain>
    </source>
</reference>
<evidence type="ECO:0000256" key="5">
    <source>
        <dbReference type="ARBA" id="ARBA00022989"/>
    </source>
</evidence>
<evidence type="ECO:0000256" key="6">
    <source>
        <dbReference type="ARBA" id="ARBA00023136"/>
    </source>
</evidence>
<sequence length="196" mass="21942">METDFRPFDWHRILLGEQPPAYLLEVAIKCVLVFCLLLLVMRLMGKRGQNNLSPMQQMLLIALGSAAGDVLLYPSVALSYAALVLVGITMLTVGLEAWTQRSKRVREHTESRPSVLVVNGVIDHDALRRERTTLRELHAELRVGGARSLSQVRYAILEMTGEFSVFLNDREPEDEDLLAIASDEQTNVDSRRAPGT</sequence>
<evidence type="ECO:0000313" key="10">
    <source>
        <dbReference type="EMBL" id="QNN71184.1"/>
    </source>
</evidence>
<dbReference type="InterPro" id="IPR023090">
    <property type="entry name" value="UPF0702_alpha/beta_dom_sf"/>
</dbReference>
<gene>
    <name evidence="10" type="ORF">H9L16_06375</name>
</gene>
<dbReference type="PANTHER" id="PTHR34582">
    <property type="entry name" value="UPF0702 TRANSMEMBRANE PROTEIN YCAP"/>
    <property type="match status" value="1"/>
</dbReference>
<evidence type="ECO:0000256" key="4">
    <source>
        <dbReference type="ARBA" id="ARBA00022692"/>
    </source>
</evidence>
<dbReference type="EMBL" id="CP060719">
    <property type="protein sequence ID" value="QNN71184.1"/>
    <property type="molecule type" value="Genomic_DNA"/>
</dbReference>
<dbReference type="InterPro" id="IPR007353">
    <property type="entry name" value="DUF421"/>
</dbReference>
<dbReference type="KEGG" id="tcn:H9L16_06375"/>
<keyword evidence="11" id="KW-1185">Reference proteome</keyword>
<evidence type="ECO:0000313" key="11">
    <source>
        <dbReference type="Proteomes" id="UP000515804"/>
    </source>
</evidence>
<evidence type="ECO:0000259" key="8">
    <source>
        <dbReference type="Pfam" id="PF04239"/>
    </source>
</evidence>
<evidence type="ECO:0000256" key="1">
    <source>
        <dbReference type="ARBA" id="ARBA00004651"/>
    </source>
</evidence>
<dbReference type="Pfam" id="PF04239">
    <property type="entry name" value="DUF421"/>
    <property type="match status" value="1"/>
</dbReference>
<feature type="transmembrane region" description="Helical" evidence="7">
    <location>
        <begin position="20"/>
        <end position="40"/>
    </location>
</feature>
<organism evidence="10 11">
    <name type="scientific">Thermomonas carbonis</name>
    <dbReference type="NCBI Taxonomy" id="1463158"/>
    <lineage>
        <taxon>Bacteria</taxon>
        <taxon>Pseudomonadati</taxon>
        <taxon>Pseudomonadota</taxon>
        <taxon>Gammaproteobacteria</taxon>
        <taxon>Lysobacterales</taxon>
        <taxon>Lysobacteraceae</taxon>
        <taxon>Thermomonas</taxon>
    </lineage>
</organism>
<comment type="subcellular location">
    <subcellularLocation>
        <location evidence="1">Cell membrane</location>
        <topology evidence="1">Multi-pass membrane protein</topology>
    </subcellularLocation>
</comment>
<dbReference type="GO" id="GO:0005886">
    <property type="term" value="C:plasma membrane"/>
    <property type="evidence" value="ECO:0007669"/>
    <property type="project" value="UniProtKB-SubCell"/>
</dbReference>
<keyword evidence="4 7" id="KW-0812">Transmembrane</keyword>
<dbReference type="RefSeq" id="WP_187553699.1">
    <property type="nucleotide sequence ID" value="NZ_BMZL01000002.1"/>
</dbReference>
<dbReference type="InterPro" id="IPR048454">
    <property type="entry name" value="YetF_N"/>
</dbReference>